<dbReference type="InterPro" id="IPR003453">
    <property type="entry name" value="ABC_MlaE_roteobac"/>
</dbReference>
<evidence type="ECO:0000256" key="6">
    <source>
        <dbReference type="ARBA" id="ARBA00023136"/>
    </source>
</evidence>
<evidence type="ECO:0000256" key="3">
    <source>
        <dbReference type="ARBA" id="ARBA00022448"/>
    </source>
</evidence>
<evidence type="ECO:0000256" key="5">
    <source>
        <dbReference type="ARBA" id="ARBA00022989"/>
    </source>
</evidence>
<dbReference type="NCBIfam" id="TIGR00056">
    <property type="entry name" value="MlaE family lipid ABC transporter permease subunit"/>
    <property type="match status" value="1"/>
</dbReference>
<feature type="transmembrane region" description="Helical" evidence="7">
    <location>
        <begin position="232"/>
        <end position="258"/>
    </location>
</feature>
<dbReference type="InterPro" id="IPR030802">
    <property type="entry name" value="Permease_MalE"/>
</dbReference>
<proteinExistence type="inferred from homology"/>
<feature type="transmembrane region" description="Helical" evidence="7">
    <location>
        <begin position="50"/>
        <end position="72"/>
    </location>
</feature>
<organism evidence="8 9">
    <name type="scientific">Candidatus Methylomirabilis lanthanidiphila</name>
    <dbReference type="NCBI Taxonomy" id="2211376"/>
    <lineage>
        <taxon>Bacteria</taxon>
        <taxon>Candidatus Methylomirabilota</taxon>
        <taxon>Candidatus Methylomirabilia</taxon>
        <taxon>Candidatus Methylomirabilales</taxon>
        <taxon>Candidatus Methylomirabilaceae</taxon>
        <taxon>Candidatus Methylomirabilis</taxon>
    </lineage>
</organism>
<reference evidence="8 9" key="1">
    <citation type="submission" date="2019-07" db="EMBL/GenBank/DDBJ databases">
        <authorList>
            <person name="Cremers G."/>
        </authorList>
    </citation>
    <scope>NUCLEOTIDE SEQUENCE [LARGE SCALE GENOMIC DNA]</scope>
</reference>
<dbReference type="Proteomes" id="UP000334340">
    <property type="component" value="Unassembled WGS sequence"/>
</dbReference>
<evidence type="ECO:0000256" key="4">
    <source>
        <dbReference type="ARBA" id="ARBA00022692"/>
    </source>
</evidence>
<evidence type="ECO:0000256" key="2">
    <source>
        <dbReference type="ARBA" id="ARBA00007556"/>
    </source>
</evidence>
<dbReference type="PANTHER" id="PTHR30188:SF4">
    <property type="entry name" value="PROTEIN TRIGALACTOSYLDIACYLGLYCEROL 1, CHLOROPLASTIC"/>
    <property type="match status" value="1"/>
</dbReference>
<evidence type="ECO:0000256" key="1">
    <source>
        <dbReference type="ARBA" id="ARBA00004141"/>
    </source>
</evidence>
<comment type="subcellular location">
    <subcellularLocation>
        <location evidence="1">Membrane</location>
        <topology evidence="1">Multi-pass membrane protein</topology>
    </subcellularLocation>
</comment>
<keyword evidence="3" id="KW-0813">Transport</keyword>
<evidence type="ECO:0000313" key="8">
    <source>
        <dbReference type="EMBL" id="VUZ84077.1"/>
    </source>
</evidence>
<keyword evidence="5 7" id="KW-1133">Transmembrane helix</keyword>
<feature type="transmembrane region" description="Helical" evidence="7">
    <location>
        <begin position="147"/>
        <end position="172"/>
    </location>
</feature>
<accession>A0A564ZGP9</accession>
<dbReference type="EMBL" id="CABIKM010000005">
    <property type="protein sequence ID" value="VUZ84077.1"/>
    <property type="molecule type" value="Genomic_DNA"/>
</dbReference>
<dbReference type="GO" id="GO:0005548">
    <property type="term" value="F:phospholipid transporter activity"/>
    <property type="evidence" value="ECO:0007669"/>
    <property type="project" value="TreeGrafter"/>
</dbReference>
<gene>
    <name evidence="8" type="ORF">MELA_00441</name>
</gene>
<comment type="similarity">
    <text evidence="2 7">Belongs to the MlaE permease family.</text>
</comment>
<keyword evidence="9" id="KW-1185">Reference proteome</keyword>
<protein>
    <submittedName>
        <fullName evidence="8">Transporter</fullName>
    </submittedName>
</protein>
<dbReference type="AlphaFoldDB" id="A0A564ZGP9"/>
<evidence type="ECO:0000313" key="9">
    <source>
        <dbReference type="Proteomes" id="UP000334340"/>
    </source>
</evidence>
<name>A0A564ZGP9_9BACT</name>
<dbReference type="PANTHER" id="PTHR30188">
    <property type="entry name" value="ABC TRANSPORTER PERMEASE PROTEIN-RELATED"/>
    <property type="match status" value="1"/>
</dbReference>
<keyword evidence="4 7" id="KW-0812">Transmembrane</keyword>
<keyword evidence="6 7" id="KW-0472">Membrane</keyword>
<dbReference type="Pfam" id="PF02405">
    <property type="entry name" value="MlaE"/>
    <property type="match status" value="1"/>
</dbReference>
<feature type="transmembrane region" description="Helical" evidence="7">
    <location>
        <begin position="84"/>
        <end position="107"/>
    </location>
</feature>
<feature type="transmembrane region" description="Helical" evidence="7">
    <location>
        <begin position="192"/>
        <end position="220"/>
    </location>
</feature>
<dbReference type="GO" id="GO:0043190">
    <property type="term" value="C:ATP-binding cassette (ABC) transporter complex"/>
    <property type="evidence" value="ECO:0007669"/>
    <property type="project" value="InterPro"/>
</dbReference>
<evidence type="ECO:0000256" key="7">
    <source>
        <dbReference type="RuleBase" id="RU362044"/>
    </source>
</evidence>
<sequence>MRNIAVAVGGQSIRLLELLGGLSQLTYETVSCAFTPPFNLRELIRQVDHIGVKSISIAGVAAVFTGLVLALQTAYGLSRFGAKAYVGIIVSLSMVRELGPVLTALLVGGRVGSGITAELGSMRVTEQIDAMRAMGANPIKKLVVPRVLSAMLVLPLLTVMADILGILGGMVISRYEFQVDYQLYYNTVTRNLTVADIVSGLGKTVVFGFIIAIVGCYRGLETVGGTEGLGRATTATVVTSAIAVIISDFFLTKFFWWLEGW</sequence>